<comment type="caution">
    <text evidence="9">The sequence shown here is derived from an EMBL/GenBank/DDBJ whole genome shotgun (WGS) entry which is preliminary data.</text>
</comment>
<dbReference type="STRING" id="1385510.GCA_000425205_03392"/>
<keyword evidence="7 8" id="KW-0315">Glutamine amidotransferase</keyword>
<comment type="subunit">
    <text evidence="8">Part of the FGAM synthase complex composed of 1 PurL, 1 PurQ and 2 PurS subunits.</text>
</comment>
<accession>A0A0A5GAP0</accession>
<dbReference type="EMBL" id="AVPE01000016">
    <property type="protein sequence ID" value="KGX90241.1"/>
    <property type="molecule type" value="Genomic_DNA"/>
</dbReference>
<keyword evidence="2 8" id="KW-0436">Ligase</keyword>
<dbReference type="EC" id="3.5.1.2" evidence="8"/>
<evidence type="ECO:0000256" key="5">
    <source>
        <dbReference type="ARBA" id="ARBA00022801"/>
    </source>
</evidence>
<keyword evidence="3 8" id="KW-0547">Nucleotide-binding</keyword>
<organism evidence="9 10">
    <name type="scientific">Pontibacillus halophilus JSM 076056 = DSM 19796</name>
    <dbReference type="NCBI Taxonomy" id="1385510"/>
    <lineage>
        <taxon>Bacteria</taxon>
        <taxon>Bacillati</taxon>
        <taxon>Bacillota</taxon>
        <taxon>Bacilli</taxon>
        <taxon>Bacillales</taxon>
        <taxon>Bacillaceae</taxon>
        <taxon>Pontibacillus</taxon>
    </lineage>
</organism>
<keyword evidence="1 8" id="KW-0963">Cytoplasm</keyword>
<evidence type="ECO:0000256" key="6">
    <source>
        <dbReference type="ARBA" id="ARBA00022840"/>
    </source>
</evidence>
<dbReference type="CDD" id="cd01740">
    <property type="entry name" value="GATase1_FGAR_AT"/>
    <property type="match status" value="1"/>
</dbReference>
<keyword evidence="10" id="KW-1185">Reference proteome</keyword>
<evidence type="ECO:0000256" key="4">
    <source>
        <dbReference type="ARBA" id="ARBA00022755"/>
    </source>
</evidence>
<protein>
    <recommendedName>
        <fullName evidence="8">Phosphoribosylformylglycinamidine synthase subunit PurQ</fullName>
        <shortName evidence="8">FGAM synthase</shortName>
        <ecNumber evidence="8">6.3.5.3</ecNumber>
    </recommendedName>
    <alternativeName>
        <fullName evidence="8">Formylglycinamide ribonucleotide amidotransferase subunit I</fullName>
        <shortName evidence="8">FGAR amidotransferase I</shortName>
        <shortName evidence="8">FGAR-AT I</shortName>
    </alternativeName>
    <alternativeName>
        <fullName evidence="8">Glutaminase PurQ</fullName>
        <ecNumber evidence="8">3.5.1.2</ecNumber>
    </alternativeName>
    <alternativeName>
        <fullName evidence="8">Phosphoribosylformylglycinamidine synthase subunit I</fullName>
    </alternativeName>
</protein>
<dbReference type="NCBIfam" id="TIGR01737">
    <property type="entry name" value="FGAM_synth_I"/>
    <property type="match status" value="1"/>
</dbReference>
<dbReference type="eggNOG" id="COG0047">
    <property type="taxonomic scope" value="Bacteria"/>
</dbReference>
<evidence type="ECO:0000256" key="7">
    <source>
        <dbReference type="ARBA" id="ARBA00022962"/>
    </source>
</evidence>
<evidence type="ECO:0000256" key="1">
    <source>
        <dbReference type="ARBA" id="ARBA00022490"/>
    </source>
</evidence>
<name>A0A0A5GAP0_9BACI</name>
<dbReference type="Gene3D" id="3.40.50.880">
    <property type="match status" value="1"/>
</dbReference>
<comment type="catalytic activity">
    <reaction evidence="8">
        <text>L-glutamine + H2O = L-glutamate + NH4(+)</text>
        <dbReference type="Rhea" id="RHEA:15889"/>
        <dbReference type="ChEBI" id="CHEBI:15377"/>
        <dbReference type="ChEBI" id="CHEBI:28938"/>
        <dbReference type="ChEBI" id="CHEBI:29985"/>
        <dbReference type="ChEBI" id="CHEBI:58359"/>
        <dbReference type="EC" id="3.5.1.2"/>
    </reaction>
</comment>
<feature type="active site" description="Nucleophile" evidence="8">
    <location>
        <position position="86"/>
    </location>
</feature>
<keyword evidence="4 8" id="KW-0658">Purine biosynthesis</keyword>
<dbReference type="AlphaFoldDB" id="A0A0A5GAP0"/>
<keyword evidence="6 8" id="KW-0067">ATP-binding</keyword>
<proteinExistence type="inferred from homology"/>
<dbReference type="UniPathway" id="UPA00074">
    <property type="reaction ID" value="UER00128"/>
</dbReference>
<reference evidence="9 10" key="1">
    <citation type="submission" date="2013-08" db="EMBL/GenBank/DDBJ databases">
        <authorList>
            <person name="Huang J."/>
            <person name="Wang G."/>
        </authorList>
    </citation>
    <scope>NUCLEOTIDE SEQUENCE [LARGE SCALE GENOMIC DNA]</scope>
    <source>
        <strain evidence="9 10">JSM 076056</strain>
    </source>
</reference>
<dbReference type="HAMAP" id="MF_00421">
    <property type="entry name" value="PurQ"/>
    <property type="match status" value="1"/>
</dbReference>
<dbReference type="PANTHER" id="PTHR47552:SF1">
    <property type="entry name" value="PHOSPHORIBOSYLFORMYLGLYCINAMIDINE SYNTHASE SUBUNIT PURQ"/>
    <property type="match status" value="1"/>
</dbReference>
<dbReference type="InterPro" id="IPR010075">
    <property type="entry name" value="PRibForGlyAmidine_synth_PurQ"/>
</dbReference>
<dbReference type="EC" id="6.3.5.3" evidence="8"/>
<dbReference type="FunFam" id="3.40.50.880:FF:000019">
    <property type="entry name" value="Phosphoribosylformylglycinamidine synthase subunit PurQ"/>
    <property type="match status" value="1"/>
</dbReference>
<dbReference type="GO" id="GO:0006189">
    <property type="term" value="P:'de novo' IMP biosynthetic process"/>
    <property type="evidence" value="ECO:0007669"/>
    <property type="project" value="UniProtKB-UniRule"/>
</dbReference>
<evidence type="ECO:0000256" key="8">
    <source>
        <dbReference type="HAMAP-Rule" id="MF_00421"/>
    </source>
</evidence>
<comment type="catalytic activity">
    <reaction evidence="8">
        <text>N(2)-formyl-N(1)-(5-phospho-beta-D-ribosyl)glycinamide + L-glutamine + ATP + H2O = 2-formamido-N(1)-(5-O-phospho-beta-D-ribosyl)acetamidine + L-glutamate + ADP + phosphate + H(+)</text>
        <dbReference type="Rhea" id="RHEA:17129"/>
        <dbReference type="ChEBI" id="CHEBI:15377"/>
        <dbReference type="ChEBI" id="CHEBI:15378"/>
        <dbReference type="ChEBI" id="CHEBI:29985"/>
        <dbReference type="ChEBI" id="CHEBI:30616"/>
        <dbReference type="ChEBI" id="CHEBI:43474"/>
        <dbReference type="ChEBI" id="CHEBI:58359"/>
        <dbReference type="ChEBI" id="CHEBI:147286"/>
        <dbReference type="ChEBI" id="CHEBI:147287"/>
        <dbReference type="ChEBI" id="CHEBI:456216"/>
        <dbReference type="EC" id="6.3.5.3"/>
    </reaction>
</comment>
<dbReference type="NCBIfam" id="NF002957">
    <property type="entry name" value="PRK03619.1"/>
    <property type="match status" value="1"/>
</dbReference>
<evidence type="ECO:0000313" key="10">
    <source>
        <dbReference type="Proteomes" id="UP000030528"/>
    </source>
</evidence>
<gene>
    <name evidence="8" type="primary">purQ</name>
    <name evidence="9" type="ORF">N781_08325</name>
</gene>
<dbReference type="PROSITE" id="PS51273">
    <property type="entry name" value="GATASE_TYPE_1"/>
    <property type="match status" value="1"/>
</dbReference>
<dbReference type="GO" id="GO:0004642">
    <property type="term" value="F:phosphoribosylformylglycinamidine synthase activity"/>
    <property type="evidence" value="ECO:0007669"/>
    <property type="project" value="UniProtKB-UniRule"/>
</dbReference>
<dbReference type="Proteomes" id="UP000030528">
    <property type="component" value="Unassembled WGS sequence"/>
</dbReference>
<dbReference type="OrthoDB" id="9804441at2"/>
<dbReference type="SUPFAM" id="SSF52317">
    <property type="entry name" value="Class I glutamine amidotransferase-like"/>
    <property type="match status" value="1"/>
</dbReference>
<dbReference type="SMART" id="SM01211">
    <property type="entry name" value="GATase_5"/>
    <property type="match status" value="1"/>
</dbReference>
<dbReference type="InterPro" id="IPR029062">
    <property type="entry name" value="Class_I_gatase-like"/>
</dbReference>
<evidence type="ECO:0000256" key="3">
    <source>
        <dbReference type="ARBA" id="ARBA00022741"/>
    </source>
</evidence>
<feature type="active site" evidence="8">
    <location>
        <position position="194"/>
    </location>
</feature>
<dbReference type="GO" id="GO:0005524">
    <property type="term" value="F:ATP binding"/>
    <property type="evidence" value="ECO:0007669"/>
    <property type="project" value="UniProtKB-KW"/>
</dbReference>
<dbReference type="PIRSF" id="PIRSF001586">
    <property type="entry name" value="FGAM_synth_I"/>
    <property type="match status" value="1"/>
</dbReference>
<comment type="pathway">
    <text evidence="8">Purine metabolism; IMP biosynthesis via de novo pathway; 5-amino-1-(5-phospho-D-ribosyl)imidazole from N(2)-formyl-N(1)-(5-phospho-D-ribosyl)glycinamide: step 1/2.</text>
</comment>
<dbReference type="GO" id="GO:0005737">
    <property type="term" value="C:cytoplasm"/>
    <property type="evidence" value="ECO:0007669"/>
    <property type="project" value="UniProtKB-SubCell"/>
</dbReference>
<dbReference type="Pfam" id="PF13507">
    <property type="entry name" value="GATase_5"/>
    <property type="match status" value="1"/>
</dbReference>
<comment type="subcellular location">
    <subcellularLocation>
        <location evidence="8">Cytoplasm</location>
    </subcellularLocation>
</comment>
<dbReference type="RefSeq" id="WP_026801586.1">
    <property type="nucleotide sequence ID" value="NZ_AULI01000019.1"/>
</dbReference>
<dbReference type="GO" id="GO:0004359">
    <property type="term" value="F:glutaminase activity"/>
    <property type="evidence" value="ECO:0007669"/>
    <property type="project" value="UniProtKB-EC"/>
</dbReference>
<evidence type="ECO:0000313" key="9">
    <source>
        <dbReference type="EMBL" id="KGX90241.1"/>
    </source>
</evidence>
<comment type="function">
    <text evidence="8">Part of the phosphoribosylformylglycinamidine synthase complex involved in the purines biosynthetic pathway. Catalyzes the ATP-dependent conversion of formylglycinamide ribonucleotide (FGAR) and glutamine to yield formylglycinamidine ribonucleotide (FGAM) and glutamate. The FGAM synthase complex is composed of three subunits. PurQ produces an ammonia molecule by converting glutamine to glutamate. PurL transfers the ammonia molecule to FGAR to form FGAM in an ATP-dependent manner. PurS interacts with PurQ and PurL and is thought to assist in the transfer of the ammonia molecule from PurQ to PurL.</text>
</comment>
<sequence length="227" mass="25275">MKYAVIVFPGSNCDHDLHEAVSTIMGEEATFVWHTERDLSGYDGILLPGGFSYGDYLRSGAIAAMSPILTAVKEEAGKGKPVLGICNGFQILLESGLLPGAMLRNENQSFICRPQQIKVVRNDTLFTEMYEWGERVQFPVAHGEGNYYCDEKTLKQLQAHNQIVFTYEGNPNGSVHDIAGIVNKEGNVLGMMPHPERAMEKLLGSEDGRRLFQSMIQHGRERYATYA</sequence>
<feature type="active site" evidence="8">
    <location>
        <position position="196"/>
    </location>
</feature>
<dbReference type="PANTHER" id="PTHR47552">
    <property type="entry name" value="PHOSPHORIBOSYLFORMYLGLYCINAMIDINE SYNTHASE SUBUNIT PURQ"/>
    <property type="match status" value="1"/>
</dbReference>
<keyword evidence="5 8" id="KW-0378">Hydrolase</keyword>
<evidence type="ECO:0000256" key="2">
    <source>
        <dbReference type="ARBA" id="ARBA00022598"/>
    </source>
</evidence>